<sequence>MSDLTFMDGFQLPLQRRLSRLYNDTKNSTDFVKDSVQNAEDPDRKALHRKLRIQKDRLACWGLEWSDPNQAVEIDASLSRAGLSEVVGSIMSTIKDTLAEAEPLWQSSMHPVTGKPSPDRKVPLVQWDKDRFEDLVRDLTASIDTLYDLSRTRSSTHLPERISKTAYRPFPSSWPEDEFRPFESSRMKTPRQINPQTLTRLRSHQQGDADIPPREVVFMSQTAYSELAQSTASEEPLVPLLLEYAVFDSIYSITGIMPPMSRFEKLSSGLQQDSQRAPRTWTGLPHLLGYFEDLDHSRIGLVYTFPPSFNAISLEQLTNNPRYKLPTLSDVLQRQAEPPLEAKFRLAYNLVNTVFDMHARGFAHGGLDDKNVSFCDITTSTLGMQDMPLLVDIRRPLVSSFDLFPEDRSTAQGSPWRHPLDPRGTVSAADRPVDERAQDLYPLAMMLLSIGLWTKLEHLLPDTAPAVLSTSALDQLAIKCGTLYMRAAQTCWHAADNDLGGEANNGGSLLSAVQMQVSRFLETCCILDGVSGFEQRLGQELREIPSSSIFEEQSVLAKNMRSSSDFLADRKLPLLPAEAHKRRDHGGFVKRTSSMEANQGIQSSIGQPGSLAIRSEPPKMRLYPHVPIPTDIINKWNDILMPQVNQALRQFYRNHPESVEISLESVGPSPHETKPTVVVICSSVGKVRAILKKRLGELFDDTTGFALKVCRGHIVRSCRQFRSVSRSMALSSNLGIKPGGDADTDSDETEAANPQYQECPTNGASIGAWIGDRHLPPVSFGGLILVDDKPYGMTVHHMLDDPGGETAQTEPLRSSSLGSGYDWHAEMIDSGGGHHEKDAYTLSDAESESYTETDITSNYGDGSEEEEEEEEEEETEDEFEPGDIPGIEPGCGAGYIITQPALDDVEEGFYPCAETEDEDHIDTFNLGEVYASSGIRRKQANGLTHEVDWALFAFEDGRLPDHNSIPCWDATPAAHKAETRSWDGHDLHALRPTMVVPSPSLPGLEVQCMARTSGLQIGRILAALTSVKIYGRRSPSHAYQVASIPSGDARTPMNSDVPIGIPGDSGAWVVDRRQGQLCGHVLAWSQRKRVAYICPMDVLLLDVAQTLDAAEVRLPGGGEPVVALEGSRLALEHAGYVAKTVQDSHFNDVAEDMLAGGSGKASLCHSVMKRTEIVEAAATPTGSSRSTSGYGSTTPIRLETSYEPRDLATHLEDLHIGHGLRNLGQWVDSHA</sequence>
<evidence type="ECO:0008006" key="4">
    <source>
        <dbReference type="Google" id="ProtNLM"/>
    </source>
</evidence>
<dbReference type="Proteomes" id="UP000742024">
    <property type="component" value="Unassembled WGS sequence"/>
</dbReference>
<feature type="compositionally biased region" description="Polar residues" evidence="1">
    <location>
        <begin position="806"/>
        <end position="818"/>
    </location>
</feature>
<accession>A0ABQ7PIU5</accession>
<evidence type="ECO:0000313" key="3">
    <source>
        <dbReference type="Proteomes" id="UP000742024"/>
    </source>
</evidence>
<feature type="compositionally biased region" description="Acidic residues" evidence="1">
    <location>
        <begin position="862"/>
        <end position="881"/>
    </location>
</feature>
<evidence type="ECO:0000256" key="1">
    <source>
        <dbReference type="SAM" id="MobiDB-lite"/>
    </source>
</evidence>
<comment type="caution">
    <text evidence="2">The sequence shown here is derived from an EMBL/GenBank/DDBJ whole genome shotgun (WGS) entry which is preliminary data.</text>
</comment>
<feature type="region of interest" description="Disordered" evidence="1">
    <location>
        <begin position="796"/>
        <end position="893"/>
    </location>
</feature>
<reference evidence="2 3" key="1">
    <citation type="journal article" date="2020" name="bioRxiv">
        <title>Whole genome comparisons of ergot fungi reveals the divergence and evolution of species within the genus Claviceps are the result of varying mechanisms driving genome evolution and host range expansion.</title>
        <authorList>
            <person name="Wyka S.A."/>
            <person name="Mondo S.J."/>
            <person name="Liu M."/>
            <person name="Dettman J."/>
            <person name="Nalam V."/>
            <person name="Broders K.D."/>
        </authorList>
    </citation>
    <scope>NUCLEOTIDE SEQUENCE [LARGE SCALE GENOMIC DNA]</scope>
    <source>
        <strain evidence="2 3">LM583</strain>
    </source>
</reference>
<feature type="region of interest" description="Disordered" evidence="1">
    <location>
        <begin position="732"/>
        <end position="755"/>
    </location>
</feature>
<organism evidence="2 3">
    <name type="scientific">Claviceps arundinis</name>
    <dbReference type="NCBI Taxonomy" id="1623583"/>
    <lineage>
        <taxon>Eukaryota</taxon>
        <taxon>Fungi</taxon>
        <taxon>Dikarya</taxon>
        <taxon>Ascomycota</taxon>
        <taxon>Pezizomycotina</taxon>
        <taxon>Sordariomycetes</taxon>
        <taxon>Hypocreomycetidae</taxon>
        <taxon>Hypocreales</taxon>
        <taxon>Clavicipitaceae</taxon>
        <taxon>Claviceps</taxon>
    </lineage>
</organism>
<feature type="compositionally biased region" description="Basic and acidic residues" evidence="1">
    <location>
        <begin position="823"/>
        <end position="839"/>
    </location>
</feature>
<protein>
    <recommendedName>
        <fullName evidence="4">Protein kinase domain-containing protein</fullName>
    </recommendedName>
</protein>
<name>A0ABQ7PIU5_9HYPO</name>
<dbReference type="PANTHER" id="PTHR37542">
    <property type="entry name" value="HELO DOMAIN-CONTAINING PROTEIN-RELATED"/>
    <property type="match status" value="1"/>
</dbReference>
<dbReference type="PANTHER" id="PTHR37542:SF2">
    <property type="entry name" value="PROTEIN KINASE DOMAIN-CONTAINING PROTEIN"/>
    <property type="match status" value="1"/>
</dbReference>
<dbReference type="EMBL" id="SRPR01000053">
    <property type="protein sequence ID" value="KAG5963410.1"/>
    <property type="molecule type" value="Genomic_DNA"/>
</dbReference>
<evidence type="ECO:0000313" key="2">
    <source>
        <dbReference type="EMBL" id="KAG5963410.1"/>
    </source>
</evidence>
<proteinExistence type="predicted"/>
<keyword evidence="3" id="KW-1185">Reference proteome</keyword>
<gene>
    <name evidence="2" type="ORF">E4U57_006272</name>
</gene>